<dbReference type="InterPro" id="IPR006153">
    <property type="entry name" value="Cation/H_exchanger_TM"/>
</dbReference>
<name>A0A3D8M4Q2_9ALTE</name>
<feature type="transmembrane region" description="Helical" evidence="9">
    <location>
        <begin position="144"/>
        <end position="165"/>
    </location>
</feature>
<evidence type="ECO:0000256" key="6">
    <source>
        <dbReference type="ARBA" id="ARBA00022989"/>
    </source>
</evidence>
<keyword evidence="12" id="KW-1185">Reference proteome</keyword>
<dbReference type="Pfam" id="PF00999">
    <property type="entry name" value="Na_H_Exchanger"/>
    <property type="match status" value="1"/>
</dbReference>
<feature type="transmembrane region" description="Helical" evidence="9">
    <location>
        <begin position="270"/>
        <end position="294"/>
    </location>
</feature>
<dbReference type="AlphaFoldDB" id="A0A3D8M4Q2"/>
<evidence type="ECO:0000256" key="8">
    <source>
        <dbReference type="ARBA" id="ARBA00023136"/>
    </source>
</evidence>
<dbReference type="Gene3D" id="1.20.1530.20">
    <property type="match status" value="1"/>
</dbReference>
<dbReference type="InterPro" id="IPR038770">
    <property type="entry name" value="Na+/solute_symporter_sf"/>
</dbReference>
<keyword evidence="7" id="KW-0406">Ion transport</keyword>
<reference evidence="12" key="1">
    <citation type="submission" date="2018-08" db="EMBL/GenBank/DDBJ databases">
        <authorList>
            <person name="Zhang J."/>
            <person name="Du Z.-J."/>
        </authorList>
    </citation>
    <scope>NUCLEOTIDE SEQUENCE [LARGE SCALE GENOMIC DNA]</scope>
    <source>
        <strain evidence="12">KCTC 52655</strain>
    </source>
</reference>
<feature type="transmembrane region" description="Helical" evidence="9">
    <location>
        <begin position="113"/>
        <end position="132"/>
    </location>
</feature>
<feature type="transmembrane region" description="Helical" evidence="9">
    <location>
        <begin position="44"/>
        <end position="62"/>
    </location>
</feature>
<dbReference type="PROSITE" id="PS51201">
    <property type="entry name" value="RCK_N"/>
    <property type="match status" value="1"/>
</dbReference>
<evidence type="ECO:0000259" key="10">
    <source>
        <dbReference type="PROSITE" id="PS51201"/>
    </source>
</evidence>
<proteinExistence type="inferred from homology"/>
<evidence type="ECO:0000256" key="2">
    <source>
        <dbReference type="ARBA" id="ARBA00005551"/>
    </source>
</evidence>
<keyword evidence="6 9" id="KW-1133">Transmembrane helix</keyword>
<gene>
    <name evidence="11" type="ORF">DXV75_15650</name>
</gene>
<dbReference type="RefSeq" id="WP_115594371.1">
    <property type="nucleotide sequence ID" value="NZ_QRHA01000014.1"/>
</dbReference>
<feature type="transmembrane region" description="Helical" evidence="9">
    <location>
        <begin position="331"/>
        <end position="351"/>
    </location>
</feature>
<feature type="transmembrane region" description="Helical" evidence="9">
    <location>
        <begin position="247"/>
        <end position="264"/>
    </location>
</feature>
<comment type="subcellular location">
    <subcellularLocation>
        <location evidence="1">Membrane</location>
        <topology evidence="1">Multi-pass membrane protein</topology>
    </subcellularLocation>
</comment>
<feature type="domain" description="RCK N-terminal" evidence="10">
    <location>
        <begin position="384"/>
        <end position="501"/>
    </location>
</feature>
<dbReference type="PANTHER" id="PTHR42751:SF1">
    <property type="entry name" value="CATION_PROTON ANTIPORTER YBAL-RELATED"/>
    <property type="match status" value="1"/>
</dbReference>
<keyword evidence="3" id="KW-0813">Transport</keyword>
<dbReference type="PANTHER" id="PTHR42751">
    <property type="entry name" value="SODIUM/HYDROGEN EXCHANGER FAMILY/TRKA DOMAIN PROTEIN"/>
    <property type="match status" value="1"/>
</dbReference>
<dbReference type="Proteomes" id="UP000256561">
    <property type="component" value="Unassembled WGS sequence"/>
</dbReference>
<evidence type="ECO:0000256" key="9">
    <source>
        <dbReference type="SAM" id="Phobius"/>
    </source>
</evidence>
<keyword evidence="5 9" id="KW-0812">Transmembrane</keyword>
<feature type="transmembrane region" description="Helical" evidence="9">
    <location>
        <begin position="306"/>
        <end position="325"/>
    </location>
</feature>
<dbReference type="SUPFAM" id="SSF51735">
    <property type="entry name" value="NAD(P)-binding Rossmann-fold domains"/>
    <property type="match status" value="1"/>
</dbReference>
<comment type="similarity">
    <text evidence="2">Belongs to the monovalent cation:proton antiporter 2 (CPA2) transporter (TC 2.A.37) family.</text>
</comment>
<dbReference type="GO" id="GO:0016020">
    <property type="term" value="C:membrane"/>
    <property type="evidence" value="ECO:0007669"/>
    <property type="project" value="UniProtKB-SubCell"/>
</dbReference>
<protein>
    <submittedName>
        <fullName evidence="11">Potassium transporter Kef</fullName>
    </submittedName>
</protein>
<keyword evidence="4" id="KW-0050">Antiport</keyword>
<dbReference type="Gene3D" id="3.40.50.720">
    <property type="entry name" value="NAD(P)-binding Rossmann-like Domain"/>
    <property type="match status" value="1"/>
</dbReference>
<evidence type="ECO:0000256" key="5">
    <source>
        <dbReference type="ARBA" id="ARBA00022692"/>
    </source>
</evidence>
<dbReference type="InterPro" id="IPR003148">
    <property type="entry name" value="RCK_N"/>
</dbReference>
<dbReference type="Pfam" id="PF02254">
    <property type="entry name" value="TrkA_N"/>
    <property type="match status" value="1"/>
</dbReference>
<dbReference type="EMBL" id="QRHA01000014">
    <property type="protein sequence ID" value="RDV24122.1"/>
    <property type="molecule type" value="Genomic_DNA"/>
</dbReference>
<feature type="transmembrane region" description="Helical" evidence="9">
    <location>
        <begin position="171"/>
        <end position="189"/>
    </location>
</feature>
<feature type="transmembrane region" description="Helical" evidence="9">
    <location>
        <begin position="83"/>
        <end position="107"/>
    </location>
</feature>
<dbReference type="GO" id="GO:0015297">
    <property type="term" value="F:antiporter activity"/>
    <property type="evidence" value="ECO:0007669"/>
    <property type="project" value="UniProtKB-KW"/>
</dbReference>
<evidence type="ECO:0000256" key="3">
    <source>
        <dbReference type="ARBA" id="ARBA00022448"/>
    </source>
</evidence>
<keyword evidence="8 9" id="KW-0472">Membrane</keyword>
<sequence>MEFVFLLFAFVCGLTVKMIGIPPLVGYLLAGFLLNAAGFAMTDSLMQIAELGITIMLFTIGLKLNIRDLSKREVWASSVSHSMLWVATVTAIIFAATITSASLFTGIDWQSAALIAFALSFSSTVCVVKVLEENGETKTRHGKLAIGILVMQDIFAVVFLVAATGKLPSPWAIALLAMFPLVPVLNRIINQSGHGELLPLTGFILALGGYHLFELVNIKGDLGALIFGLFFAQHPKSSELAKSLMSFKDLFLIGFFLTIGLTALPDWAMMSMALALVLLLPVKAFLFFCLFTILKLRARTSYLSSLLLSNYSEFGLIVGALAVSLNLLDQTWLVVIALAVSISFVITSIVYRSAHSQYHKFKGPLKQFESPVRLQRDIYPVIDKAEFLVIGMGRVGSGAFQSLSKLADSKVWGMDADRVKVASLKDEGMNVICGDGEDVDLWDNLDIRSVRLVLLALPSIEDSINITKQLKNAGYRGRIAAIARYEDEVESLLNHGVDKVFNFFTEAGLGFAEESLAFVNEPACAK</sequence>
<evidence type="ECO:0000256" key="1">
    <source>
        <dbReference type="ARBA" id="ARBA00004141"/>
    </source>
</evidence>
<evidence type="ECO:0000256" key="4">
    <source>
        <dbReference type="ARBA" id="ARBA00022449"/>
    </source>
</evidence>
<accession>A0A3D8M4Q2</accession>
<dbReference type="InterPro" id="IPR036291">
    <property type="entry name" value="NAD(P)-bd_dom_sf"/>
</dbReference>
<organism evidence="11 12">
    <name type="scientific">Alteromonas aestuariivivens</name>
    <dbReference type="NCBI Taxonomy" id="1938339"/>
    <lineage>
        <taxon>Bacteria</taxon>
        <taxon>Pseudomonadati</taxon>
        <taxon>Pseudomonadota</taxon>
        <taxon>Gammaproteobacteria</taxon>
        <taxon>Alteromonadales</taxon>
        <taxon>Alteromonadaceae</taxon>
        <taxon>Alteromonas/Salinimonas group</taxon>
        <taxon>Alteromonas</taxon>
    </lineage>
</organism>
<dbReference type="GO" id="GO:0006813">
    <property type="term" value="P:potassium ion transport"/>
    <property type="evidence" value="ECO:0007669"/>
    <property type="project" value="InterPro"/>
</dbReference>
<dbReference type="OrthoDB" id="3418949at2"/>
<dbReference type="GO" id="GO:1902600">
    <property type="term" value="P:proton transmembrane transport"/>
    <property type="evidence" value="ECO:0007669"/>
    <property type="project" value="InterPro"/>
</dbReference>
<evidence type="ECO:0000313" key="11">
    <source>
        <dbReference type="EMBL" id="RDV24122.1"/>
    </source>
</evidence>
<comment type="caution">
    <text evidence="11">The sequence shown here is derived from an EMBL/GenBank/DDBJ whole genome shotgun (WGS) entry which is preliminary data.</text>
</comment>
<evidence type="ECO:0000256" key="7">
    <source>
        <dbReference type="ARBA" id="ARBA00023065"/>
    </source>
</evidence>
<evidence type="ECO:0000313" key="12">
    <source>
        <dbReference type="Proteomes" id="UP000256561"/>
    </source>
</evidence>